<dbReference type="STRING" id="227084.SAMN05421855_101936"/>
<gene>
    <name evidence="1" type="ORF">SAMN05421855_101936</name>
</gene>
<dbReference type="RefSeq" id="WP_093141113.1">
    <property type="nucleotide sequence ID" value="NZ_BMWO01000001.1"/>
</dbReference>
<name>A0A1G7DEI5_9FLAO</name>
<evidence type="ECO:0000313" key="2">
    <source>
        <dbReference type="Proteomes" id="UP000199321"/>
    </source>
</evidence>
<organism evidence="1 2">
    <name type="scientific">Ulvibacter litoralis</name>
    <dbReference type="NCBI Taxonomy" id="227084"/>
    <lineage>
        <taxon>Bacteria</taxon>
        <taxon>Pseudomonadati</taxon>
        <taxon>Bacteroidota</taxon>
        <taxon>Flavobacteriia</taxon>
        <taxon>Flavobacteriales</taxon>
        <taxon>Flavobacteriaceae</taxon>
        <taxon>Ulvibacter</taxon>
    </lineage>
</organism>
<keyword evidence="2" id="KW-1185">Reference proteome</keyword>
<dbReference type="InterPro" id="IPR047690">
    <property type="entry name" value="IPExxxVDY_fam"/>
</dbReference>
<protein>
    <recommendedName>
        <fullName evidence="3">IPExxxVDY family protein</fullName>
    </recommendedName>
</protein>
<dbReference type="OrthoDB" id="676614at2"/>
<accession>A0A1G7DEI5</accession>
<dbReference type="AlphaFoldDB" id="A0A1G7DEI5"/>
<sequence>MATHKLLLDYEEKEKYSLLAIHCSEEAYKVAYLLNKHLGLQLKREVLDLDYSRENIDISYPLFKFDDSFEYTTFYLVANKCKSIVAVEAVTTSLFSEDTSEKTVTNYLLPEFKKVDFFLKIHSEYDVYPLQDIIGEINKIKQIISAYHLEAESIKSKNNLIFD</sequence>
<reference evidence="1 2" key="1">
    <citation type="submission" date="2016-10" db="EMBL/GenBank/DDBJ databases">
        <authorList>
            <person name="de Groot N.N."/>
        </authorList>
    </citation>
    <scope>NUCLEOTIDE SEQUENCE [LARGE SCALE GENOMIC DNA]</scope>
    <source>
        <strain evidence="1 2">DSM 16195</strain>
    </source>
</reference>
<dbReference type="EMBL" id="FNBA01000001">
    <property type="protein sequence ID" value="SDE50004.1"/>
    <property type="molecule type" value="Genomic_DNA"/>
</dbReference>
<dbReference type="NCBIfam" id="NF033205">
    <property type="entry name" value="IPExxxVDY"/>
    <property type="match status" value="1"/>
</dbReference>
<proteinExistence type="predicted"/>
<evidence type="ECO:0000313" key="1">
    <source>
        <dbReference type="EMBL" id="SDE50004.1"/>
    </source>
</evidence>
<dbReference type="Proteomes" id="UP000199321">
    <property type="component" value="Unassembled WGS sequence"/>
</dbReference>
<evidence type="ECO:0008006" key="3">
    <source>
        <dbReference type="Google" id="ProtNLM"/>
    </source>
</evidence>